<feature type="domain" description="Glycoside hydrolase family 2 catalytic" evidence="5">
    <location>
        <begin position="260"/>
        <end position="502"/>
    </location>
</feature>
<dbReference type="GO" id="GO:0005975">
    <property type="term" value="P:carbohydrate metabolic process"/>
    <property type="evidence" value="ECO:0007669"/>
    <property type="project" value="InterPro"/>
</dbReference>
<dbReference type="GO" id="GO:0004553">
    <property type="term" value="F:hydrolase activity, hydrolyzing O-glycosyl compounds"/>
    <property type="evidence" value="ECO:0007669"/>
    <property type="project" value="InterPro"/>
</dbReference>
<dbReference type="InterPro" id="IPR013783">
    <property type="entry name" value="Ig-like_fold"/>
</dbReference>
<dbReference type="InterPro" id="IPR006102">
    <property type="entry name" value="Ig-like_GH2"/>
</dbReference>
<name>A0A7U9THE8_9MOLU</name>
<dbReference type="AlphaFoldDB" id="A0A7U9THE8"/>
<dbReference type="SUPFAM" id="SSF49785">
    <property type="entry name" value="Galactose-binding domain-like"/>
    <property type="match status" value="1"/>
</dbReference>
<evidence type="ECO:0000259" key="4">
    <source>
        <dbReference type="Pfam" id="PF00703"/>
    </source>
</evidence>
<evidence type="ECO:0000256" key="2">
    <source>
        <dbReference type="ARBA" id="ARBA00022801"/>
    </source>
</evidence>
<evidence type="ECO:0000256" key="1">
    <source>
        <dbReference type="ARBA" id="ARBA00007401"/>
    </source>
</evidence>
<evidence type="ECO:0000313" key="7">
    <source>
        <dbReference type="Proteomes" id="UP000620133"/>
    </source>
</evidence>
<dbReference type="RefSeq" id="WP_176239153.1">
    <property type="nucleotide sequence ID" value="NZ_AP024412.1"/>
</dbReference>
<dbReference type="InterPro" id="IPR008979">
    <property type="entry name" value="Galactose-bd-like_sf"/>
</dbReference>
<organism evidence="6 7">
    <name type="scientific">Mariniplasma anaerobium</name>
    <dbReference type="NCBI Taxonomy" id="2735436"/>
    <lineage>
        <taxon>Bacteria</taxon>
        <taxon>Bacillati</taxon>
        <taxon>Mycoplasmatota</taxon>
        <taxon>Mollicutes</taxon>
        <taxon>Acholeplasmatales</taxon>
        <taxon>Acholeplasmataceae</taxon>
        <taxon>Mariniplasma</taxon>
    </lineage>
</organism>
<reference evidence="6" key="1">
    <citation type="submission" date="2021-01" db="EMBL/GenBank/DDBJ databases">
        <title>Draft genome sequence of Acholeplasmataceae bacterium strain Mahy22.</title>
        <authorList>
            <person name="Watanabe M."/>
            <person name="Kojima H."/>
            <person name="Fukui M."/>
        </authorList>
    </citation>
    <scope>NUCLEOTIDE SEQUENCE</scope>
    <source>
        <strain evidence="6">Mahy22</strain>
    </source>
</reference>
<dbReference type="Gene3D" id="2.60.120.260">
    <property type="entry name" value="Galactose-binding domain-like"/>
    <property type="match status" value="1"/>
</dbReference>
<dbReference type="KEGG" id="manr:MPAN_001800"/>
<proteinExistence type="inferred from homology"/>
<protein>
    <submittedName>
        <fullName evidence="6">Beta-galactosidase</fullName>
    </submittedName>
</protein>
<dbReference type="InterPro" id="IPR036156">
    <property type="entry name" value="Beta-gal/glucu_dom_sf"/>
</dbReference>
<dbReference type="SUPFAM" id="SSF51445">
    <property type="entry name" value="(Trans)glycosidases"/>
    <property type="match status" value="1"/>
</dbReference>
<sequence length="787" mass="91774">MKQIIPINFSWYVKKHEEKDLKKIDIKDFEVIDIPNQPVNIDNNFFKLDDIRQKFTYVYYIQDIDFKNHKIIELLFEGVAIESDIYLNKTFVGHHQSGYTPFSVDITKHIDHSLEKQELMVVVSGEERKNVPPFGGVVDYLGYVGIYREVYINLLDSSYIKDVFMYAKDPLNNNLLTFEVETSKNKGVLDVEIFDIEHKSVIQKSISIDNLKTSFEIEVNNKKLWSLDNPYLYEIVINYKDKEVYDIYTHKFGFRTLEFRADGFYLNNKLKKLIGLNRHQSYPYQGYAMPKSAQKEDADILKRNLGLDIARSSHYPCSKHFLNRADEIGLLVLEEIPGWQYIGNDMFKEITYDSLKRMIHRDRNHASICLWGVRINESADDHDFYSKTNEIARSLDPSRQTCGIRNFDGSEFLEDVYTYNDFSHTGNNPGVKKKLDIAKKDVPYMISEHNGHMFPTKAYDSEPKRLDQAKRHLQVINDMMNPKSRISGSIGWVMNDYHTHPEFGSGDGICYHGVRDIYRMPKMASYSYLSQKDTPFVLELSSNMNLGEYPGGFIDEVYVFTNLDSIKLYKNDHLVDTFYPDHKAYPHLAHPPVIIRDFVGKMMEEQENLSAKDAERFKKIIKKVATQGTNLSLRYKLMMAWLLKKYKLTLDDGMKLFYKYTTGWGDKLVSYRFEGYKEEVKVKEITKTYDESFIGKLKSNKTEMVIEDTYDTMRFEFTCEDTKNNIKQYSFDPIQIETKGSIQLIGPAIQTLNSGQIALWVRSIKKGKGSIKVTLRDQVIEKEVIVK</sequence>
<dbReference type="InterPro" id="IPR051913">
    <property type="entry name" value="GH2_Domain-Containing"/>
</dbReference>
<dbReference type="PANTHER" id="PTHR42732">
    <property type="entry name" value="BETA-GALACTOSIDASE"/>
    <property type="match status" value="1"/>
</dbReference>
<evidence type="ECO:0000259" key="5">
    <source>
        <dbReference type="Pfam" id="PF02836"/>
    </source>
</evidence>
<evidence type="ECO:0000256" key="3">
    <source>
        <dbReference type="ARBA" id="ARBA00023295"/>
    </source>
</evidence>
<keyword evidence="7" id="KW-1185">Reference proteome</keyword>
<dbReference type="Gene3D" id="2.60.40.10">
    <property type="entry name" value="Immunoglobulins"/>
    <property type="match status" value="1"/>
</dbReference>
<dbReference type="InterPro" id="IPR017853">
    <property type="entry name" value="GH"/>
</dbReference>
<dbReference type="PRINTS" id="PR00132">
    <property type="entry name" value="GLHYDRLASE2"/>
</dbReference>
<dbReference type="EMBL" id="AP024412">
    <property type="protein sequence ID" value="BCR35287.1"/>
    <property type="molecule type" value="Genomic_DNA"/>
</dbReference>
<dbReference type="Pfam" id="PF02836">
    <property type="entry name" value="Glyco_hydro_2_C"/>
    <property type="match status" value="1"/>
</dbReference>
<dbReference type="Gene3D" id="3.20.20.80">
    <property type="entry name" value="Glycosidases"/>
    <property type="match status" value="1"/>
</dbReference>
<dbReference type="Proteomes" id="UP000620133">
    <property type="component" value="Chromosome"/>
</dbReference>
<evidence type="ECO:0000313" key="6">
    <source>
        <dbReference type="EMBL" id="BCR35287.1"/>
    </source>
</evidence>
<dbReference type="Pfam" id="PF00703">
    <property type="entry name" value="Glyco_hydro_2"/>
    <property type="match status" value="1"/>
</dbReference>
<accession>A0A7U9THE8</accession>
<dbReference type="SUPFAM" id="SSF49303">
    <property type="entry name" value="beta-Galactosidase/glucuronidase domain"/>
    <property type="match status" value="1"/>
</dbReference>
<keyword evidence="3" id="KW-0326">Glycosidase</keyword>
<dbReference type="InterPro" id="IPR006101">
    <property type="entry name" value="Glyco_hydro_2"/>
</dbReference>
<comment type="similarity">
    <text evidence="1">Belongs to the glycosyl hydrolase 2 family.</text>
</comment>
<gene>
    <name evidence="6" type="primary">lacZ1</name>
    <name evidence="6" type="ORF">MPAN_001800</name>
</gene>
<keyword evidence="2" id="KW-0378">Hydrolase</keyword>
<dbReference type="PANTHER" id="PTHR42732:SF1">
    <property type="entry name" value="BETA-MANNOSIDASE"/>
    <property type="match status" value="1"/>
</dbReference>
<feature type="domain" description="Glycoside hydrolase family 2 immunoglobulin-like beta-sandwich" evidence="4">
    <location>
        <begin position="159"/>
        <end position="255"/>
    </location>
</feature>
<dbReference type="InterPro" id="IPR006103">
    <property type="entry name" value="Glyco_hydro_2_cat"/>
</dbReference>